<name>A0A4R6BV79_9STAP</name>
<protein>
    <submittedName>
        <fullName evidence="1">HAD family phosphatase</fullName>
    </submittedName>
</protein>
<dbReference type="AlphaFoldDB" id="A0A4R6BV79"/>
<dbReference type="InterPro" id="IPR006379">
    <property type="entry name" value="HAD-SF_hydro_IIB"/>
</dbReference>
<dbReference type="Proteomes" id="UP000294802">
    <property type="component" value="Unassembled WGS sequence"/>
</dbReference>
<dbReference type="Pfam" id="PF08282">
    <property type="entry name" value="Hydrolase_3"/>
    <property type="match status" value="1"/>
</dbReference>
<dbReference type="CDD" id="cd07516">
    <property type="entry name" value="HAD_Pase"/>
    <property type="match status" value="1"/>
</dbReference>
<dbReference type="SFLD" id="SFLDG01140">
    <property type="entry name" value="C2.B:_Phosphomannomutase_and_P"/>
    <property type="match status" value="1"/>
</dbReference>
<proteinExistence type="predicted"/>
<dbReference type="PANTHER" id="PTHR10000">
    <property type="entry name" value="PHOSPHOSERINE PHOSPHATASE"/>
    <property type="match status" value="1"/>
</dbReference>
<dbReference type="GO" id="GO:0000287">
    <property type="term" value="F:magnesium ion binding"/>
    <property type="evidence" value="ECO:0007669"/>
    <property type="project" value="TreeGrafter"/>
</dbReference>
<reference evidence="1 2" key="1">
    <citation type="submission" date="2019-01" db="EMBL/GenBank/DDBJ databases">
        <title>Draft genome sequences of the type strains of six Macrococcus species.</title>
        <authorList>
            <person name="Mazhar S."/>
            <person name="Altermann E."/>
            <person name="Hill C."/>
            <person name="Mcauliffe O."/>
        </authorList>
    </citation>
    <scope>NUCLEOTIDE SEQUENCE [LARGE SCALE GENOMIC DNA]</scope>
    <source>
        <strain evidence="1 2">CCM4815</strain>
    </source>
</reference>
<dbReference type="InterPro" id="IPR036412">
    <property type="entry name" value="HAD-like_sf"/>
</dbReference>
<dbReference type="SUPFAM" id="SSF56784">
    <property type="entry name" value="HAD-like"/>
    <property type="match status" value="1"/>
</dbReference>
<comment type="caution">
    <text evidence="1">The sequence shown here is derived from an EMBL/GenBank/DDBJ whole genome shotgun (WGS) entry which is preliminary data.</text>
</comment>
<sequence>MMEAIMTQTIKLIALDCDGTLINDERKITPRTKEALMKAQQQGIRLALVSGRPRTGFWYESAELELAKHHGILAAYNGGLIIDAETQEVMHEQPIDKEAVKQFFRDIEPFNLVHVIDNGSQLFSNNIDNEYVVRESTAHQMELIHHDRLMDALDFSPAKIILIDQPERLDAVEEDIFRLCEGRLAPARTAPFFIEITLNGVNKSTALDHICEAAGIHKSECMSFGDNMNDIEMVKDAGIGVAMGNARVEVKAVADIVTASNNVDGIADVVEQYI</sequence>
<dbReference type="GO" id="GO:0016791">
    <property type="term" value="F:phosphatase activity"/>
    <property type="evidence" value="ECO:0007669"/>
    <property type="project" value="TreeGrafter"/>
</dbReference>
<organism evidence="1 2">
    <name type="scientific">Macrococcus lamae</name>
    <dbReference type="NCBI Taxonomy" id="198484"/>
    <lineage>
        <taxon>Bacteria</taxon>
        <taxon>Bacillati</taxon>
        <taxon>Bacillota</taxon>
        <taxon>Bacilli</taxon>
        <taxon>Bacillales</taxon>
        <taxon>Staphylococcaceae</taxon>
        <taxon>Macrococcus</taxon>
    </lineage>
</organism>
<dbReference type="EMBL" id="SCWB01000005">
    <property type="protein sequence ID" value="TDM12296.1"/>
    <property type="molecule type" value="Genomic_DNA"/>
</dbReference>
<dbReference type="GO" id="GO:0005829">
    <property type="term" value="C:cytosol"/>
    <property type="evidence" value="ECO:0007669"/>
    <property type="project" value="TreeGrafter"/>
</dbReference>
<evidence type="ECO:0000313" key="1">
    <source>
        <dbReference type="EMBL" id="TDM12296.1"/>
    </source>
</evidence>
<dbReference type="Gene3D" id="3.40.50.1000">
    <property type="entry name" value="HAD superfamily/HAD-like"/>
    <property type="match status" value="1"/>
</dbReference>
<gene>
    <name evidence="1" type="ORF">ERX29_04330</name>
</gene>
<dbReference type="NCBIfam" id="TIGR00099">
    <property type="entry name" value="Cof-subfamily"/>
    <property type="match status" value="1"/>
</dbReference>
<dbReference type="Gene3D" id="3.30.1240.10">
    <property type="match status" value="1"/>
</dbReference>
<accession>A0A4R6BV79</accession>
<dbReference type="InterPro" id="IPR023214">
    <property type="entry name" value="HAD_sf"/>
</dbReference>
<dbReference type="NCBIfam" id="TIGR01484">
    <property type="entry name" value="HAD-SF-IIB"/>
    <property type="match status" value="1"/>
</dbReference>
<dbReference type="SFLD" id="SFLDG01144">
    <property type="entry name" value="C2.B.4:_PGP_Like"/>
    <property type="match status" value="1"/>
</dbReference>
<dbReference type="SFLD" id="SFLDS00003">
    <property type="entry name" value="Haloacid_Dehalogenase"/>
    <property type="match status" value="1"/>
</dbReference>
<dbReference type="PANTHER" id="PTHR10000:SF8">
    <property type="entry name" value="HAD SUPERFAMILY HYDROLASE-LIKE, TYPE 3"/>
    <property type="match status" value="1"/>
</dbReference>
<evidence type="ECO:0000313" key="2">
    <source>
        <dbReference type="Proteomes" id="UP000294802"/>
    </source>
</evidence>
<dbReference type="InterPro" id="IPR000150">
    <property type="entry name" value="Cof"/>
</dbReference>
<keyword evidence="2" id="KW-1185">Reference proteome</keyword>